<organism evidence="1 2">
    <name type="scientific">Allokutzneria multivorans</name>
    <dbReference type="NCBI Taxonomy" id="1142134"/>
    <lineage>
        <taxon>Bacteria</taxon>
        <taxon>Bacillati</taxon>
        <taxon>Actinomycetota</taxon>
        <taxon>Actinomycetes</taxon>
        <taxon>Pseudonocardiales</taxon>
        <taxon>Pseudonocardiaceae</taxon>
        <taxon>Allokutzneria</taxon>
    </lineage>
</organism>
<accession>A0ABP7SCK2</accession>
<dbReference type="EMBL" id="BAABAL010000012">
    <property type="protein sequence ID" value="GAA4009999.1"/>
    <property type="molecule type" value="Genomic_DNA"/>
</dbReference>
<reference evidence="2" key="1">
    <citation type="journal article" date="2019" name="Int. J. Syst. Evol. Microbiol.">
        <title>The Global Catalogue of Microorganisms (GCM) 10K type strain sequencing project: providing services to taxonomists for standard genome sequencing and annotation.</title>
        <authorList>
            <consortium name="The Broad Institute Genomics Platform"/>
            <consortium name="The Broad Institute Genome Sequencing Center for Infectious Disease"/>
            <person name="Wu L."/>
            <person name="Ma J."/>
        </authorList>
    </citation>
    <scope>NUCLEOTIDE SEQUENCE [LARGE SCALE GENOMIC DNA]</scope>
    <source>
        <strain evidence="2">JCM 17342</strain>
    </source>
</reference>
<dbReference type="Proteomes" id="UP001501747">
    <property type="component" value="Unassembled WGS sequence"/>
</dbReference>
<comment type="caution">
    <text evidence="1">The sequence shown here is derived from an EMBL/GenBank/DDBJ whole genome shotgun (WGS) entry which is preliminary data.</text>
</comment>
<dbReference type="RefSeq" id="WP_344876039.1">
    <property type="nucleotide sequence ID" value="NZ_BAABAL010000012.1"/>
</dbReference>
<name>A0ABP7SCK2_9PSEU</name>
<sequence length="416" mass="45200">MAVAKWTGREARALRDVLRMNADVFAEHLGIGPRAVSEWDRRGSDIVPRFEMQSALDTALAQATEAERHAFYARIAQPATAPPLALVGMGQDDEAFLAALDEARLRLDTTLTTGSLTPARLQLFERRVSDHLADYPRTSPAVMLRAIGPDLNEVQHVAAERQRARDLDRLHEILAVLSLLSADALMKLGDLRRSRYWYDSACLAADDTTNLALRAQVRAQCAMLPYYYGDTAASVRLARDAQALGAPSCDGVALAAAAEARGLARLGDRSAAEAALARAHDHLDNLPGDHPDLALKFTLKRYLLYASGTLTYLGEHARASDVQDQALQLYRSDPRLVIDPALIQLDHATGKAAQGEAEDACTLAITTLTGLPTEHRTDIVRARARDIITALPAQARSSRSVGELRDLLTDDTGSDT</sequence>
<protein>
    <recommendedName>
        <fullName evidence="3">XRE family transcriptional regulator</fullName>
    </recommendedName>
</protein>
<keyword evidence="2" id="KW-1185">Reference proteome</keyword>
<proteinExistence type="predicted"/>
<evidence type="ECO:0008006" key="3">
    <source>
        <dbReference type="Google" id="ProtNLM"/>
    </source>
</evidence>
<evidence type="ECO:0000313" key="1">
    <source>
        <dbReference type="EMBL" id="GAA4009999.1"/>
    </source>
</evidence>
<gene>
    <name evidence="1" type="ORF">GCM10022247_35180</name>
</gene>
<evidence type="ECO:0000313" key="2">
    <source>
        <dbReference type="Proteomes" id="UP001501747"/>
    </source>
</evidence>